<feature type="domain" description="HD/PDEase" evidence="1">
    <location>
        <begin position="36"/>
        <end position="167"/>
    </location>
</feature>
<dbReference type="OrthoDB" id="9797344at2"/>
<reference evidence="2 3" key="1">
    <citation type="submission" date="2017-06" db="EMBL/GenBank/DDBJ databases">
        <authorList>
            <person name="Kim H.J."/>
            <person name="Triplett B.A."/>
        </authorList>
    </citation>
    <scope>NUCLEOTIDE SEQUENCE [LARGE SCALE GENOMIC DNA]</scope>
    <source>
        <strain evidence="2 3">DSM 13116</strain>
    </source>
</reference>
<keyword evidence="3" id="KW-1185">Reference proteome</keyword>
<evidence type="ECO:0000313" key="3">
    <source>
        <dbReference type="Proteomes" id="UP000198324"/>
    </source>
</evidence>
<dbReference type="AlphaFoldDB" id="A0A238Z471"/>
<dbReference type="InterPro" id="IPR003607">
    <property type="entry name" value="HD/PDEase_dom"/>
</dbReference>
<dbReference type="Proteomes" id="UP000198324">
    <property type="component" value="Unassembled WGS sequence"/>
</dbReference>
<dbReference type="InterPro" id="IPR006674">
    <property type="entry name" value="HD_domain"/>
</dbReference>
<sequence length="238" mass="25745">MAAAQPAPRTSAALDALELALRAHLAERLSREGACDPAHDLLHLERVAATAKRIARSEGADLAVIIPAAWLHDYVTVPKDDPRRSQASRLSAELACRHLRELGYASALDRGARCGHASAEELYAAIGHAIEAHSFSANIAPQTLEAKVVQDADRLDGIGAIGVARCFACAGTLNRPFYSPTDPFCTTREPDDALFTIDHFYAKLFTTAATMQTAAGRAEAEKRVEVMRRFLKELGEEI</sequence>
<proteinExistence type="predicted"/>
<dbReference type="RefSeq" id="WP_089272738.1">
    <property type="nucleotide sequence ID" value="NZ_FZOC01000002.1"/>
</dbReference>
<dbReference type="SMART" id="SM00471">
    <property type="entry name" value="HDc"/>
    <property type="match status" value="1"/>
</dbReference>
<dbReference type="Pfam" id="PF01966">
    <property type="entry name" value="HD"/>
    <property type="match status" value="1"/>
</dbReference>
<dbReference type="EMBL" id="FZOC01000002">
    <property type="protein sequence ID" value="SNR77739.1"/>
    <property type="molecule type" value="Genomic_DNA"/>
</dbReference>
<organism evidence="2 3">
    <name type="scientific">Humidesulfovibrio mexicanus</name>
    <dbReference type="NCBI Taxonomy" id="147047"/>
    <lineage>
        <taxon>Bacteria</taxon>
        <taxon>Pseudomonadati</taxon>
        <taxon>Thermodesulfobacteriota</taxon>
        <taxon>Desulfovibrionia</taxon>
        <taxon>Desulfovibrionales</taxon>
        <taxon>Desulfovibrionaceae</taxon>
        <taxon>Humidesulfovibrio</taxon>
    </lineage>
</organism>
<dbReference type="SUPFAM" id="SSF109604">
    <property type="entry name" value="HD-domain/PDEase-like"/>
    <property type="match status" value="1"/>
</dbReference>
<evidence type="ECO:0000313" key="2">
    <source>
        <dbReference type="EMBL" id="SNR77739.1"/>
    </source>
</evidence>
<dbReference type="PANTHER" id="PTHR33594:SF1">
    <property type="entry name" value="HD_PDEASE DOMAIN-CONTAINING PROTEIN"/>
    <property type="match status" value="1"/>
</dbReference>
<dbReference type="PANTHER" id="PTHR33594">
    <property type="entry name" value="SUPERFAMILY HYDROLASE, PUTATIVE (AFU_ORTHOLOGUE AFUA_1G03035)-RELATED"/>
    <property type="match status" value="1"/>
</dbReference>
<gene>
    <name evidence="2" type="ORF">SAMN04488503_1206</name>
</gene>
<dbReference type="CDD" id="cd00077">
    <property type="entry name" value="HDc"/>
    <property type="match status" value="1"/>
</dbReference>
<protein>
    <recommendedName>
        <fullName evidence="1">HD/PDEase domain-containing protein</fullName>
    </recommendedName>
</protein>
<dbReference type="Gene3D" id="1.10.3210.50">
    <property type="match status" value="1"/>
</dbReference>
<name>A0A238Z471_9BACT</name>
<accession>A0A238Z471</accession>
<evidence type="ECO:0000259" key="1">
    <source>
        <dbReference type="SMART" id="SM00471"/>
    </source>
</evidence>